<dbReference type="RefSeq" id="WP_155351819.1">
    <property type="nucleotide sequence ID" value="NZ_BAAAHM010000048.1"/>
</dbReference>
<sequence>MASRPTLEPAMDWPPGALASGLGSGSAADPGPKPDAFQEEITNKIIRYCQLR</sequence>
<name>A0A5M3Y1G0_9ACTN</name>
<feature type="compositionally biased region" description="Low complexity" evidence="1">
    <location>
        <begin position="14"/>
        <end position="30"/>
    </location>
</feature>
<evidence type="ECO:0000256" key="1">
    <source>
        <dbReference type="SAM" id="MobiDB-lite"/>
    </source>
</evidence>
<protein>
    <submittedName>
        <fullName evidence="2">Uncharacterized protein</fullName>
    </submittedName>
</protein>
<evidence type="ECO:0000313" key="3">
    <source>
        <dbReference type="Proteomes" id="UP000377595"/>
    </source>
</evidence>
<dbReference type="EMBL" id="BLAF01000112">
    <property type="protein sequence ID" value="GES27152.1"/>
    <property type="molecule type" value="Genomic_DNA"/>
</dbReference>
<evidence type="ECO:0000313" key="2">
    <source>
        <dbReference type="EMBL" id="GES27152.1"/>
    </source>
</evidence>
<gene>
    <name evidence="2" type="ORF">Aple_100510</name>
</gene>
<accession>A0A5M3Y1G0</accession>
<reference evidence="2 3" key="1">
    <citation type="submission" date="2019-10" db="EMBL/GenBank/DDBJ databases">
        <title>Whole genome shotgun sequence of Acrocarpospora pleiomorpha NBRC 16267.</title>
        <authorList>
            <person name="Ichikawa N."/>
            <person name="Kimura A."/>
            <person name="Kitahashi Y."/>
            <person name="Komaki H."/>
            <person name="Oguchi A."/>
        </authorList>
    </citation>
    <scope>NUCLEOTIDE SEQUENCE [LARGE SCALE GENOMIC DNA]</scope>
    <source>
        <strain evidence="2 3">NBRC 16267</strain>
    </source>
</reference>
<dbReference type="Proteomes" id="UP000377595">
    <property type="component" value="Unassembled WGS sequence"/>
</dbReference>
<organism evidence="2 3">
    <name type="scientific">Acrocarpospora pleiomorpha</name>
    <dbReference type="NCBI Taxonomy" id="90975"/>
    <lineage>
        <taxon>Bacteria</taxon>
        <taxon>Bacillati</taxon>
        <taxon>Actinomycetota</taxon>
        <taxon>Actinomycetes</taxon>
        <taxon>Streptosporangiales</taxon>
        <taxon>Streptosporangiaceae</taxon>
        <taxon>Acrocarpospora</taxon>
    </lineage>
</organism>
<keyword evidence="3" id="KW-1185">Reference proteome</keyword>
<feature type="region of interest" description="Disordered" evidence="1">
    <location>
        <begin position="1"/>
        <end position="39"/>
    </location>
</feature>
<comment type="caution">
    <text evidence="2">The sequence shown here is derived from an EMBL/GenBank/DDBJ whole genome shotgun (WGS) entry which is preliminary data.</text>
</comment>
<dbReference type="AlphaFoldDB" id="A0A5M3Y1G0"/>
<proteinExistence type="predicted"/>